<protein>
    <submittedName>
        <fullName evidence="1">Uncharacterized protein</fullName>
    </submittedName>
</protein>
<evidence type="ECO:0000313" key="1">
    <source>
        <dbReference type="EMBL" id="KAE8384007.1"/>
    </source>
</evidence>
<proteinExistence type="predicted"/>
<gene>
    <name evidence="1" type="ORF">BDV23DRAFT_49795</name>
</gene>
<reference evidence="1" key="1">
    <citation type="submission" date="2019-04" db="EMBL/GenBank/DDBJ databases">
        <title>Friends and foes A comparative genomics studyof 23 Aspergillus species from section Flavi.</title>
        <authorList>
            <consortium name="DOE Joint Genome Institute"/>
            <person name="Kjaerbolling I."/>
            <person name="Vesth T."/>
            <person name="Frisvad J.C."/>
            <person name="Nybo J.L."/>
            <person name="Theobald S."/>
            <person name="Kildgaard S."/>
            <person name="Isbrandt T."/>
            <person name="Kuo A."/>
            <person name="Sato A."/>
            <person name="Lyhne E.K."/>
            <person name="Kogle M.E."/>
            <person name="Wiebenga A."/>
            <person name="Kun R.S."/>
            <person name="Lubbers R.J."/>
            <person name="Makela M.R."/>
            <person name="Barry K."/>
            <person name="Chovatia M."/>
            <person name="Clum A."/>
            <person name="Daum C."/>
            <person name="Haridas S."/>
            <person name="He G."/>
            <person name="LaButti K."/>
            <person name="Lipzen A."/>
            <person name="Mondo S."/>
            <person name="Riley R."/>
            <person name="Salamov A."/>
            <person name="Simmons B.A."/>
            <person name="Magnuson J.K."/>
            <person name="Henrissat B."/>
            <person name="Mortensen U.H."/>
            <person name="Larsen T.O."/>
            <person name="Devries R.P."/>
            <person name="Grigoriev I.V."/>
            <person name="Machida M."/>
            <person name="Baker S.E."/>
            <person name="Andersen M.R."/>
        </authorList>
    </citation>
    <scope>NUCLEOTIDE SEQUENCE [LARGE SCALE GENOMIC DNA]</scope>
    <source>
        <strain evidence="1">IBT 14317</strain>
    </source>
</reference>
<name>A0A5N6FDF5_PETAA</name>
<accession>A0A5N6FDF5</accession>
<organism evidence="1">
    <name type="scientific">Petromyces alliaceus</name>
    <name type="common">Aspergillus alliaceus</name>
    <dbReference type="NCBI Taxonomy" id="209559"/>
    <lineage>
        <taxon>Eukaryota</taxon>
        <taxon>Fungi</taxon>
        <taxon>Dikarya</taxon>
        <taxon>Ascomycota</taxon>
        <taxon>Pezizomycotina</taxon>
        <taxon>Eurotiomycetes</taxon>
        <taxon>Eurotiomycetidae</taxon>
        <taxon>Eurotiales</taxon>
        <taxon>Aspergillaceae</taxon>
        <taxon>Aspergillus</taxon>
        <taxon>Aspergillus subgen. Circumdati</taxon>
    </lineage>
</organism>
<dbReference type="Proteomes" id="UP000326877">
    <property type="component" value="Unassembled WGS sequence"/>
</dbReference>
<accession>A0A5N7BR70</accession>
<dbReference type="AlphaFoldDB" id="A0A5N6FDF5"/>
<dbReference type="EMBL" id="ML735420">
    <property type="protein sequence ID" value="KAE8384007.1"/>
    <property type="molecule type" value="Genomic_DNA"/>
</dbReference>
<sequence>MVGLPIFCLLSIHLILGHEFPLQPFSRTSEAIHYLVFPWFVSRVRDACSYYFSCIKQPSYFMHSQRSHCMHETWVEYTTDSLSFIFHSCLLTISRNYDYTHIKLQSAFETTWKLARTGRTGRGKGMIIVFILNCDLDARRTAGDRDGHKDDIHWRGREEETIARRTFGENSSH</sequence>